<keyword evidence="10" id="KW-1015">Disulfide bond</keyword>
<comment type="subcellular location">
    <subcellularLocation>
        <location evidence="1">Membrane</location>
        <topology evidence="1">Multi-pass membrane protein</topology>
    </subcellularLocation>
</comment>
<keyword evidence="14" id="KW-1185">Reference proteome</keyword>
<dbReference type="Pfam" id="PF02628">
    <property type="entry name" value="COX15-CtaA"/>
    <property type="match status" value="1"/>
</dbReference>
<keyword evidence="3 12" id="KW-0812">Transmembrane</keyword>
<feature type="transmembrane region" description="Helical" evidence="12">
    <location>
        <begin position="317"/>
        <end position="333"/>
    </location>
</feature>
<feature type="transmembrane region" description="Helical" evidence="12">
    <location>
        <begin position="257"/>
        <end position="275"/>
    </location>
</feature>
<evidence type="ECO:0000256" key="8">
    <source>
        <dbReference type="ARBA" id="ARBA00023133"/>
    </source>
</evidence>
<evidence type="ECO:0000256" key="3">
    <source>
        <dbReference type="ARBA" id="ARBA00022692"/>
    </source>
</evidence>
<dbReference type="InterPro" id="IPR003780">
    <property type="entry name" value="COX15/CtaA_fam"/>
</dbReference>
<dbReference type="AlphaFoldDB" id="A0A6I6D3L6"/>
<keyword evidence="2" id="KW-1003">Cell membrane</keyword>
<dbReference type="GO" id="GO:0016491">
    <property type="term" value="F:oxidoreductase activity"/>
    <property type="evidence" value="ECO:0007669"/>
    <property type="project" value="UniProtKB-KW"/>
</dbReference>
<dbReference type="KEGG" id="ghl:GM160_07380"/>
<feature type="transmembrane region" description="Helical" evidence="12">
    <location>
        <begin position="284"/>
        <end position="305"/>
    </location>
</feature>
<organism evidence="13 14">
    <name type="scientific">Guyparkeria halophila</name>
    <dbReference type="NCBI Taxonomy" id="47960"/>
    <lineage>
        <taxon>Bacteria</taxon>
        <taxon>Pseudomonadati</taxon>
        <taxon>Pseudomonadota</taxon>
        <taxon>Gammaproteobacteria</taxon>
        <taxon>Chromatiales</taxon>
        <taxon>Thioalkalibacteraceae</taxon>
        <taxon>Guyparkeria</taxon>
    </lineage>
</organism>
<sequence length="350" mass="37487">MNLKPVKQRVNSTGSGHVYRRLTYLATVLALVVVVLGAYVRLTDAGLGCPDWPGCYGHLTVSSAQANESQVNALYPDQPLEAGKALNEMVHRYAAGTLGLLIVMLVAIGWWYKRHRALLSTLAALVVFQALLGMWTVTMLLKPVVVTAHLLGGMAVLSMLWWIWLDNRHRCLREAGATPLPSTTISPGMRWFAAIGLVLLIGQIFLGGWTSTNYAGLACSGFPTCNGQWWPDADYGSVFGLHEVNDLHGPGLIATQWLHRLGALVVFITLLTLTIKASPVAPRVAVAIGTLLGLQISIGVANVLFGLPLVMADAHNAVAALLLLAVLALNHHLNHPLTPAMGQAPKGVCT</sequence>
<gene>
    <name evidence="13" type="ORF">GM160_07380</name>
</gene>
<keyword evidence="8" id="KW-0350">Heme biosynthesis</keyword>
<evidence type="ECO:0000256" key="9">
    <source>
        <dbReference type="ARBA" id="ARBA00023136"/>
    </source>
</evidence>
<dbReference type="InterPro" id="IPR050450">
    <property type="entry name" value="COX15/CtaA_HemeA_synthase"/>
</dbReference>
<proteinExistence type="predicted"/>
<evidence type="ECO:0000256" key="5">
    <source>
        <dbReference type="ARBA" id="ARBA00022989"/>
    </source>
</evidence>
<evidence type="ECO:0000256" key="4">
    <source>
        <dbReference type="ARBA" id="ARBA00022723"/>
    </source>
</evidence>
<dbReference type="Proteomes" id="UP000427716">
    <property type="component" value="Chromosome"/>
</dbReference>
<dbReference type="EMBL" id="CP046415">
    <property type="protein sequence ID" value="QGT78735.1"/>
    <property type="molecule type" value="Genomic_DNA"/>
</dbReference>
<name>A0A6I6D3L6_9GAMM</name>
<dbReference type="GO" id="GO:0016020">
    <property type="term" value="C:membrane"/>
    <property type="evidence" value="ECO:0007669"/>
    <property type="project" value="UniProtKB-SubCell"/>
</dbReference>
<dbReference type="RefSeq" id="WP_156574255.1">
    <property type="nucleotide sequence ID" value="NZ_CP046415.1"/>
</dbReference>
<feature type="transmembrane region" description="Helical" evidence="12">
    <location>
        <begin position="93"/>
        <end position="112"/>
    </location>
</feature>
<evidence type="ECO:0000256" key="7">
    <source>
        <dbReference type="ARBA" id="ARBA00023004"/>
    </source>
</evidence>
<keyword evidence="7" id="KW-0408">Iron</keyword>
<keyword evidence="6" id="KW-0560">Oxidoreductase</keyword>
<evidence type="ECO:0000256" key="1">
    <source>
        <dbReference type="ARBA" id="ARBA00004141"/>
    </source>
</evidence>
<comment type="pathway">
    <text evidence="11">Porphyrin-containing compound metabolism.</text>
</comment>
<evidence type="ECO:0000256" key="11">
    <source>
        <dbReference type="ARBA" id="ARBA00023444"/>
    </source>
</evidence>
<dbReference type="GO" id="GO:0006784">
    <property type="term" value="P:heme A biosynthetic process"/>
    <property type="evidence" value="ECO:0007669"/>
    <property type="project" value="InterPro"/>
</dbReference>
<evidence type="ECO:0000256" key="12">
    <source>
        <dbReference type="SAM" id="Phobius"/>
    </source>
</evidence>
<feature type="transmembrane region" description="Helical" evidence="12">
    <location>
        <begin position="144"/>
        <end position="164"/>
    </location>
</feature>
<keyword evidence="4" id="KW-0479">Metal-binding</keyword>
<feature type="transmembrane region" description="Helical" evidence="12">
    <location>
        <begin position="21"/>
        <end position="42"/>
    </location>
</feature>
<feature type="transmembrane region" description="Helical" evidence="12">
    <location>
        <begin position="191"/>
        <end position="210"/>
    </location>
</feature>
<accession>A0A6I6D3L6</accession>
<evidence type="ECO:0000256" key="10">
    <source>
        <dbReference type="ARBA" id="ARBA00023157"/>
    </source>
</evidence>
<keyword evidence="5 12" id="KW-1133">Transmembrane helix</keyword>
<evidence type="ECO:0000313" key="13">
    <source>
        <dbReference type="EMBL" id="QGT78735.1"/>
    </source>
</evidence>
<evidence type="ECO:0000256" key="6">
    <source>
        <dbReference type="ARBA" id="ARBA00023002"/>
    </source>
</evidence>
<dbReference type="GO" id="GO:0046872">
    <property type="term" value="F:metal ion binding"/>
    <property type="evidence" value="ECO:0007669"/>
    <property type="project" value="UniProtKB-KW"/>
</dbReference>
<reference evidence="13 14" key="1">
    <citation type="submission" date="2019-11" db="EMBL/GenBank/DDBJ databases">
        <authorList>
            <person name="Zhang J."/>
            <person name="Sun C."/>
        </authorList>
    </citation>
    <scope>NUCLEOTIDE SEQUENCE [LARGE SCALE GENOMIC DNA]</scope>
    <source>
        <strain evidence="14">sp2</strain>
    </source>
</reference>
<evidence type="ECO:0000256" key="2">
    <source>
        <dbReference type="ARBA" id="ARBA00022475"/>
    </source>
</evidence>
<evidence type="ECO:0000313" key="14">
    <source>
        <dbReference type="Proteomes" id="UP000427716"/>
    </source>
</evidence>
<keyword evidence="9 12" id="KW-0472">Membrane</keyword>
<feature type="transmembrane region" description="Helical" evidence="12">
    <location>
        <begin position="119"/>
        <end position="138"/>
    </location>
</feature>
<dbReference type="PANTHER" id="PTHR35457:SF1">
    <property type="entry name" value="HEME A SYNTHASE"/>
    <property type="match status" value="1"/>
</dbReference>
<dbReference type="PANTHER" id="PTHR35457">
    <property type="entry name" value="HEME A SYNTHASE"/>
    <property type="match status" value="1"/>
</dbReference>
<protein>
    <submittedName>
        <fullName evidence="13">Heme A synthase</fullName>
    </submittedName>
</protein>